<evidence type="ECO:0000313" key="7">
    <source>
        <dbReference type="Proteomes" id="UP000834106"/>
    </source>
</evidence>
<feature type="domain" description="SHSP" evidence="5">
    <location>
        <begin position="1"/>
        <end position="68"/>
    </location>
</feature>
<accession>A0AAD1Z952</accession>
<evidence type="ECO:0000256" key="3">
    <source>
        <dbReference type="RuleBase" id="RU003616"/>
    </source>
</evidence>
<evidence type="ECO:0000256" key="4">
    <source>
        <dbReference type="SAM" id="MobiDB-lite"/>
    </source>
</evidence>
<dbReference type="InterPro" id="IPR002068">
    <property type="entry name" value="A-crystallin/Hsp20_dom"/>
</dbReference>
<name>A0AAD1Z952_9LAMI</name>
<evidence type="ECO:0000313" key="6">
    <source>
        <dbReference type="EMBL" id="CAI9763641.1"/>
    </source>
</evidence>
<dbReference type="GO" id="GO:0090560">
    <property type="term" value="F:2-(3-amino-3-carboxypropyl)histidine synthase activity"/>
    <property type="evidence" value="ECO:0007669"/>
    <property type="project" value="InterPro"/>
</dbReference>
<keyword evidence="7" id="KW-1185">Reference proteome</keyword>
<dbReference type="PROSITE" id="PS01031">
    <property type="entry name" value="SHSP"/>
    <property type="match status" value="1"/>
</dbReference>
<dbReference type="InterPro" id="IPR008978">
    <property type="entry name" value="HSP20-like_chaperone"/>
</dbReference>
<evidence type="ECO:0000259" key="5">
    <source>
        <dbReference type="PROSITE" id="PS01031"/>
    </source>
</evidence>
<evidence type="ECO:0000256" key="1">
    <source>
        <dbReference type="ARBA" id="ARBA00023016"/>
    </source>
</evidence>
<dbReference type="Proteomes" id="UP000834106">
    <property type="component" value="Chromosome 6"/>
</dbReference>
<reference evidence="6" key="1">
    <citation type="submission" date="2023-05" db="EMBL/GenBank/DDBJ databases">
        <authorList>
            <person name="Huff M."/>
        </authorList>
    </citation>
    <scope>NUCLEOTIDE SEQUENCE</scope>
</reference>
<dbReference type="PANTHER" id="PTHR11527">
    <property type="entry name" value="HEAT-SHOCK PROTEIN 20 FAMILY MEMBER"/>
    <property type="match status" value="1"/>
</dbReference>
<dbReference type="GO" id="GO:0017183">
    <property type="term" value="P:protein histidyl modification to diphthamide"/>
    <property type="evidence" value="ECO:0007669"/>
    <property type="project" value="InterPro"/>
</dbReference>
<dbReference type="InterPro" id="IPR031107">
    <property type="entry name" value="Small_HSP"/>
</dbReference>
<gene>
    <name evidence="6" type="ORF">FPE_LOCUS11071</name>
</gene>
<dbReference type="SUPFAM" id="SSF49764">
    <property type="entry name" value="HSP20-like chaperones"/>
    <property type="match status" value="1"/>
</dbReference>
<dbReference type="Gene3D" id="2.60.40.790">
    <property type="match status" value="1"/>
</dbReference>
<protein>
    <recommendedName>
        <fullName evidence="5">SHSP domain-containing protein</fullName>
    </recommendedName>
</protein>
<keyword evidence="1" id="KW-0346">Stress response</keyword>
<feature type="region of interest" description="Disordered" evidence="4">
    <location>
        <begin position="112"/>
        <end position="131"/>
    </location>
</feature>
<sequence length="131" mass="15025">MQSASDQWHRVERSGRKFLRWFRLPGNAKTDEVKARVENGVLMIACPRLSIDWGDAFKKPLLTSLGVEIALGDIPAWWERKLKCTKSEDCCKYEGMQERGDMGVDYPMDAQDGGEWNSCYSKKPNRPLRGK</sequence>
<dbReference type="AlphaFoldDB" id="A0AAD1Z952"/>
<proteinExistence type="inferred from homology"/>
<dbReference type="Pfam" id="PF00011">
    <property type="entry name" value="HSP20"/>
    <property type="match status" value="1"/>
</dbReference>
<organism evidence="6 7">
    <name type="scientific">Fraxinus pennsylvanica</name>
    <dbReference type="NCBI Taxonomy" id="56036"/>
    <lineage>
        <taxon>Eukaryota</taxon>
        <taxon>Viridiplantae</taxon>
        <taxon>Streptophyta</taxon>
        <taxon>Embryophyta</taxon>
        <taxon>Tracheophyta</taxon>
        <taxon>Spermatophyta</taxon>
        <taxon>Magnoliopsida</taxon>
        <taxon>eudicotyledons</taxon>
        <taxon>Gunneridae</taxon>
        <taxon>Pentapetalae</taxon>
        <taxon>asterids</taxon>
        <taxon>lamiids</taxon>
        <taxon>Lamiales</taxon>
        <taxon>Oleaceae</taxon>
        <taxon>Oleeae</taxon>
        <taxon>Fraxinus</taxon>
    </lineage>
</organism>
<evidence type="ECO:0000256" key="2">
    <source>
        <dbReference type="PROSITE-ProRule" id="PRU00285"/>
    </source>
</evidence>
<dbReference type="EMBL" id="OU503041">
    <property type="protein sequence ID" value="CAI9763641.1"/>
    <property type="molecule type" value="Genomic_DNA"/>
</dbReference>
<comment type="similarity">
    <text evidence="2 3">Belongs to the small heat shock protein (HSP20) family.</text>
</comment>